<reference evidence="2 3" key="1">
    <citation type="submission" date="2014-06" db="EMBL/GenBank/DDBJ databases">
        <authorList>
            <consortium name="DOE Joint Genome Institute"/>
            <person name="Kuo A."/>
            <person name="Kohler A."/>
            <person name="Nagy L.G."/>
            <person name="Floudas D."/>
            <person name="Copeland A."/>
            <person name="Barry K.W."/>
            <person name="Cichocki N."/>
            <person name="Veneault-Fourrey C."/>
            <person name="LaButti K."/>
            <person name="Lindquist E.A."/>
            <person name="Lipzen A."/>
            <person name="Lundell T."/>
            <person name="Morin E."/>
            <person name="Murat C."/>
            <person name="Sun H."/>
            <person name="Tunlid A."/>
            <person name="Henrissat B."/>
            <person name="Grigoriev I.V."/>
            <person name="Hibbett D.S."/>
            <person name="Martin F."/>
            <person name="Nordberg H.P."/>
            <person name="Cantor M.N."/>
            <person name="Hua S.X."/>
        </authorList>
    </citation>
    <scope>NUCLEOTIDE SEQUENCE [LARGE SCALE GENOMIC DNA]</scope>
    <source>
        <strain evidence="2 3">ATCC 200175</strain>
    </source>
</reference>
<gene>
    <name evidence="2" type="ORF">PAXINDRAFT_20366</name>
</gene>
<name>A0A0C9TGN0_PAXIN</name>
<accession>A0A0C9TGN0</accession>
<feature type="compositionally biased region" description="Acidic residues" evidence="1">
    <location>
        <begin position="867"/>
        <end position="876"/>
    </location>
</feature>
<dbReference type="Proteomes" id="UP000053647">
    <property type="component" value="Unassembled WGS sequence"/>
</dbReference>
<feature type="region of interest" description="Disordered" evidence="1">
    <location>
        <begin position="1"/>
        <end position="43"/>
    </location>
</feature>
<reference evidence="3" key="2">
    <citation type="submission" date="2015-01" db="EMBL/GenBank/DDBJ databases">
        <title>Evolutionary Origins and Diversification of the Mycorrhizal Mutualists.</title>
        <authorList>
            <consortium name="DOE Joint Genome Institute"/>
            <consortium name="Mycorrhizal Genomics Consortium"/>
            <person name="Kohler A."/>
            <person name="Kuo A."/>
            <person name="Nagy L.G."/>
            <person name="Floudas D."/>
            <person name="Copeland A."/>
            <person name="Barry K.W."/>
            <person name="Cichocki N."/>
            <person name="Veneault-Fourrey C."/>
            <person name="LaButti K."/>
            <person name="Lindquist E.A."/>
            <person name="Lipzen A."/>
            <person name="Lundell T."/>
            <person name="Morin E."/>
            <person name="Murat C."/>
            <person name="Riley R."/>
            <person name="Ohm R."/>
            <person name="Sun H."/>
            <person name="Tunlid A."/>
            <person name="Henrissat B."/>
            <person name="Grigoriev I.V."/>
            <person name="Hibbett D.S."/>
            <person name="Martin F."/>
        </authorList>
    </citation>
    <scope>NUCLEOTIDE SEQUENCE [LARGE SCALE GENOMIC DNA]</scope>
    <source>
        <strain evidence="3">ATCC 200175</strain>
    </source>
</reference>
<feature type="compositionally biased region" description="Basic residues" evidence="1">
    <location>
        <begin position="1"/>
        <end position="22"/>
    </location>
</feature>
<dbReference type="OrthoDB" id="3364670at2759"/>
<dbReference type="Pfam" id="PF18758">
    <property type="entry name" value="KDZ"/>
    <property type="match status" value="1"/>
</dbReference>
<dbReference type="HOGENOM" id="CLU_004552_10_1_1"/>
<dbReference type="PANTHER" id="PTHR33096:SF1">
    <property type="entry name" value="CXC1-LIKE CYSTEINE CLUSTER ASSOCIATED WITH KDZ TRANSPOSASES DOMAIN-CONTAINING PROTEIN"/>
    <property type="match status" value="1"/>
</dbReference>
<dbReference type="InterPro" id="IPR040521">
    <property type="entry name" value="KDZ"/>
</dbReference>
<feature type="region of interest" description="Disordered" evidence="1">
    <location>
        <begin position="82"/>
        <end position="108"/>
    </location>
</feature>
<evidence type="ECO:0000313" key="2">
    <source>
        <dbReference type="EMBL" id="KIJ06446.1"/>
    </source>
</evidence>
<keyword evidence="3" id="KW-1185">Reference proteome</keyword>
<dbReference type="PANTHER" id="PTHR33096">
    <property type="entry name" value="CXC2 DOMAIN-CONTAINING PROTEIN"/>
    <property type="match status" value="1"/>
</dbReference>
<evidence type="ECO:0000256" key="1">
    <source>
        <dbReference type="SAM" id="MobiDB-lite"/>
    </source>
</evidence>
<proteinExistence type="predicted"/>
<dbReference type="EMBL" id="KN820321">
    <property type="protein sequence ID" value="KIJ06446.1"/>
    <property type="molecule type" value="Genomic_DNA"/>
</dbReference>
<protein>
    <submittedName>
        <fullName evidence="2">Unplaced genomic scaffold PAXINscaffold_999, whole genome shotgun sequence</fullName>
    </submittedName>
</protein>
<organism evidence="2 3">
    <name type="scientific">Paxillus involutus ATCC 200175</name>
    <dbReference type="NCBI Taxonomy" id="664439"/>
    <lineage>
        <taxon>Eukaryota</taxon>
        <taxon>Fungi</taxon>
        <taxon>Dikarya</taxon>
        <taxon>Basidiomycota</taxon>
        <taxon>Agaricomycotina</taxon>
        <taxon>Agaricomycetes</taxon>
        <taxon>Agaricomycetidae</taxon>
        <taxon>Boletales</taxon>
        <taxon>Paxilineae</taxon>
        <taxon>Paxillaceae</taxon>
        <taxon>Paxillus</taxon>
    </lineage>
</organism>
<dbReference type="AlphaFoldDB" id="A0A0C9TGN0"/>
<evidence type="ECO:0000313" key="3">
    <source>
        <dbReference type="Proteomes" id="UP000053647"/>
    </source>
</evidence>
<sequence>MAVRRPRLAKSRSHSPSKRSSHRRDDDTPEPSTSHLSHVNPFLTAPSSLSRHRLRNTGGLQLLNAPVLVLPGRRHLVQQGRQAQFPGVQGHGRQRDHNTSGDGGPDAHMVNDEPPFSDAIYFPNKDDASRVPCISNRQKKLNQWNRWSTEVIPSLVPFWRAYLHKTSNLRIPALPKNTEGSECFCDSGGQLLHVTCILFDRVEQIVLHTCTCASAPSQLMAMGLFGCAPIALSLAVDLRFLQFVKTLFVRLTPNTTACVDVIVCIDACFTQKRSKNPRGAEGHDPPNPTSSVFIPSETVTQMEVHIERCRSKGKERGWRVLHPSEDEDRVEEGMRVPALVLNGCGESFVVADEKREKASTHFFADTGLMALLCRHDHVLWLVNMTSASKKQHYALALIQQLTQHIPDDMRVGLLYDIGCQLERSWRKFKFFANSILSRFHFAISVFHAYGHQWPCQVVYHPRKWQGFGLSDGEGCERLWSTLKPLIGPLRVSGYHQHLFVLDLQVRHLNAKSCLGYGNWLAQRWSNCQSRKRQVISHLGSYGILEETLRSEWVAQVVTQTRPAPRQSKHKADEEISKIIELEKLVGARAQMVQSLELQFISNQVHDVESFKIKIADARSQHNNLLETLRRRQEELGVTGRAKLVALRGNVFLQVCMNALAVKTRIRDRLHQHKFELERIEQAYRQTVGDQRLRSHAEASVKHREPTLLQLVTTYNGLCDKLMALIRQRKAVCGAVMPHYIPWEGLFELDVDDDIWQDVGLTGDEAEPPAWLADDKDQCIEEEMRLRQECCNLQEWCQVEWEATVCAMNEYRERGDLDLVYQLECWVVGWKASVHGIPPMWLMSENWIPRLSIGMPESAGSDNRVVTQEDESEDWESEVEDWEDDELLEALEDWGLAEEYRIDAQPGFLESGMGEEDIYYGEDDLDVCPSAPLGH</sequence>
<feature type="region of interest" description="Disordered" evidence="1">
    <location>
        <begin position="857"/>
        <end position="876"/>
    </location>
</feature>